<accession>A0ABT1B104</accession>
<organism evidence="1 2">
    <name type="scientific">Robiginitalea marina</name>
    <dbReference type="NCBI Taxonomy" id="2954105"/>
    <lineage>
        <taxon>Bacteria</taxon>
        <taxon>Pseudomonadati</taxon>
        <taxon>Bacteroidota</taxon>
        <taxon>Flavobacteriia</taxon>
        <taxon>Flavobacteriales</taxon>
        <taxon>Flavobacteriaceae</taxon>
        <taxon>Robiginitalea</taxon>
    </lineage>
</organism>
<gene>
    <name evidence="1" type="ORF">NG653_11825</name>
</gene>
<sequence>MQRVRQQQERAELLREKFIEACENLNARIIEPHLEEEDVFMGLDKYRFLAFIQKHFEQAKKANRGKLVMVKKYCGACHPNNSTMEFYFRTKEPIDYKIMPYSKELVEYRKHPKPVFAFAIIKDTPEQFDVDFCQGSWGFQAGGRFKDRYELRLKIYGEAD</sequence>
<dbReference type="RefSeq" id="WP_252741918.1">
    <property type="nucleotide sequence ID" value="NZ_JAMXIB010000010.1"/>
</dbReference>
<protein>
    <submittedName>
        <fullName evidence="1">Uncharacterized protein</fullName>
    </submittedName>
</protein>
<keyword evidence="2" id="KW-1185">Reference proteome</keyword>
<proteinExistence type="predicted"/>
<dbReference type="EMBL" id="JAMXIB010000010">
    <property type="protein sequence ID" value="MCO5725547.1"/>
    <property type="molecule type" value="Genomic_DNA"/>
</dbReference>
<evidence type="ECO:0000313" key="1">
    <source>
        <dbReference type="EMBL" id="MCO5725547.1"/>
    </source>
</evidence>
<reference evidence="1 2" key="1">
    <citation type="submission" date="2022-06" db="EMBL/GenBank/DDBJ databases">
        <authorList>
            <person name="Xuan X."/>
        </authorList>
    </citation>
    <scope>NUCLEOTIDE SEQUENCE [LARGE SCALE GENOMIC DNA]</scope>
    <source>
        <strain evidence="1 2">2V75</strain>
    </source>
</reference>
<dbReference type="Proteomes" id="UP001206312">
    <property type="component" value="Unassembled WGS sequence"/>
</dbReference>
<comment type="caution">
    <text evidence="1">The sequence shown here is derived from an EMBL/GenBank/DDBJ whole genome shotgun (WGS) entry which is preliminary data.</text>
</comment>
<evidence type="ECO:0000313" key="2">
    <source>
        <dbReference type="Proteomes" id="UP001206312"/>
    </source>
</evidence>
<name>A0ABT1B104_9FLAO</name>